<evidence type="ECO:0000313" key="1">
    <source>
        <dbReference type="EMBL" id="KAI4308309.1"/>
    </source>
</evidence>
<proteinExistence type="predicted"/>
<comment type="caution">
    <text evidence="1">The sequence shown here is derived from an EMBL/GenBank/DDBJ whole genome shotgun (WGS) entry which is preliminary data.</text>
</comment>
<dbReference type="Proteomes" id="UP000828941">
    <property type="component" value="Chromosome 12"/>
</dbReference>
<organism evidence="1 2">
    <name type="scientific">Bauhinia variegata</name>
    <name type="common">Purple orchid tree</name>
    <name type="synonym">Phanera variegata</name>
    <dbReference type="NCBI Taxonomy" id="167791"/>
    <lineage>
        <taxon>Eukaryota</taxon>
        <taxon>Viridiplantae</taxon>
        <taxon>Streptophyta</taxon>
        <taxon>Embryophyta</taxon>
        <taxon>Tracheophyta</taxon>
        <taxon>Spermatophyta</taxon>
        <taxon>Magnoliopsida</taxon>
        <taxon>eudicotyledons</taxon>
        <taxon>Gunneridae</taxon>
        <taxon>Pentapetalae</taxon>
        <taxon>rosids</taxon>
        <taxon>fabids</taxon>
        <taxon>Fabales</taxon>
        <taxon>Fabaceae</taxon>
        <taxon>Cercidoideae</taxon>
        <taxon>Cercideae</taxon>
        <taxon>Bauhiniinae</taxon>
        <taxon>Bauhinia</taxon>
    </lineage>
</organism>
<evidence type="ECO:0000313" key="2">
    <source>
        <dbReference type="Proteomes" id="UP000828941"/>
    </source>
</evidence>
<gene>
    <name evidence="1" type="ORF">L6164_031395</name>
</gene>
<dbReference type="EMBL" id="CM039437">
    <property type="protein sequence ID" value="KAI4308309.1"/>
    <property type="molecule type" value="Genomic_DNA"/>
</dbReference>
<sequence length="73" mass="7924">MMELMNPFSKLGFSEKSAVGHSIAWLHHFSAEQVHIGGATTFAVSGEEGRKIISCDDLFKLPCLSQIPASQFG</sequence>
<name>A0ACB9LGN3_BAUVA</name>
<accession>A0ACB9LGN3</accession>
<reference evidence="1 2" key="1">
    <citation type="journal article" date="2022" name="DNA Res.">
        <title>Chromosomal-level genome assembly of the orchid tree Bauhinia variegata (Leguminosae; Cercidoideae) supports the allotetraploid origin hypothesis of Bauhinia.</title>
        <authorList>
            <person name="Zhong Y."/>
            <person name="Chen Y."/>
            <person name="Zheng D."/>
            <person name="Pang J."/>
            <person name="Liu Y."/>
            <person name="Luo S."/>
            <person name="Meng S."/>
            <person name="Qian L."/>
            <person name="Wei D."/>
            <person name="Dai S."/>
            <person name="Zhou R."/>
        </authorList>
    </citation>
    <scope>NUCLEOTIDE SEQUENCE [LARGE SCALE GENOMIC DNA]</scope>
    <source>
        <strain evidence="1">BV-YZ2020</strain>
    </source>
</reference>
<keyword evidence="2" id="KW-1185">Reference proteome</keyword>
<protein>
    <submittedName>
        <fullName evidence="1">Uncharacterized protein</fullName>
    </submittedName>
</protein>